<dbReference type="InterPro" id="IPR011250">
    <property type="entry name" value="OMP/PagP_B-barrel"/>
</dbReference>
<gene>
    <name evidence="4" type="ORF">ABFZ84_14645</name>
</gene>
<dbReference type="Gene3D" id="2.40.160.20">
    <property type="match status" value="1"/>
</dbReference>
<protein>
    <submittedName>
        <fullName evidence="4">Porin family protein</fullName>
    </submittedName>
</protein>
<evidence type="ECO:0000256" key="2">
    <source>
        <dbReference type="SAM" id="SignalP"/>
    </source>
</evidence>
<evidence type="ECO:0000313" key="5">
    <source>
        <dbReference type="Proteomes" id="UP001560685"/>
    </source>
</evidence>
<evidence type="ECO:0000313" key="4">
    <source>
        <dbReference type="EMBL" id="MEX6634787.1"/>
    </source>
</evidence>
<feature type="chain" id="PRO_5046947788" evidence="2">
    <location>
        <begin position="31"/>
        <end position="196"/>
    </location>
</feature>
<dbReference type="Proteomes" id="UP001560685">
    <property type="component" value="Unassembled WGS sequence"/>
</dbReference>
<dbReference type="SUPFAM" id="SSF56925">
    <property type="entry name" value="OMPA-like"/>
    <property type="match status" value="1"/>
</dbReference>
<comment type="caution">
    <text evidence="4">The sequence shown here is derived from an EMBL/GenBank/DDBJ whole genome shotgun (WGS) entry which is preliminary data.</text>
</comment>
<evidence type="ECO:0000256" key="1">
    <source>
        <dbReference type="ARBA" id="ARBA00022729"/>
    </source>
</evidence>
<feature type="signal peptide" evidence="2">
    <location>
        <begin position="1"/>
        <end position="30"/>
    </location>
</feature>
<accession>A0ABV3ZBM6</accession>
<dbReference type="RefSeq" id="WP_369314834.1">
    <property type="nucleotide sequence ID" value="NZ_JBEHZE010000003.1"/>
</dbReference>
<proteinExistence type="predicted"/>
<dbReference type="Pfam" id="PF13505">
    <property type="entry name" value="OMP_b-brl"/>
    <property type="match status" value="1"/>
</dbReference>
<reference evidence="4 5" key="1">
    <citation type="submission" date="2024-05" db="EMBL/GenBank/DDBJ databases">
        <title>Three bacterial strains, DH-69, EH-24, and ECK-19 isolated from coastal sediments.</title>
        <authorList>
            <person name="Ye Y.-Q."/>
            <person name="Du Z.-J."/>
        </authorList>
    </citation>
    <scope>NUCLEOTIDE SEQUENCE [LARGE SCALE GENOMIC DNA]</scope>
    <source>
        <strain evidence="4 5">ECK-19</strain>
    </source>
</reference>
<dbReference type="EMBL" id="JBEHZE010000003">
    <property type="protein sequence ID" value="MEX6634787.1"/>
    <property type="molecule type" value="Genomic_DNA"/>
</dbReference>
<keyword evidence="1 2" id="KW-0732">Signal</keyword>
<name>A0ABV3ZBM6_9PROT</name>
<organism evidence="4 5">
    <name type="scientific">Hyphococcus lacteus</name>
    <dbReference type="NCBI Taxonomy" id="3143536"/>
    <lineage>
        <taxon>Bacteria</taxon>
        <taxon>Pseudomonadati</taxon>
        <taxon>Pseudomonadota</taxon>
        <taxon>Alphaproteobacteria</taxon>
        <taxon>Parvularculales</taxon>
        <taxon>Parvularculaceae</taxon>
        <taxon>Hyphococcus</taxon>
    </lineage>
</organism>
<feature type="domain" description="Outer membrane protein beta-barrel" evidence="3">
    <location>
        <begin position="17"/>
        <end position="194"/>
    </location>
</feature>
<dbReference type="InterPro" id="IPR027385">
    <property type="entry name" value="Beta-barrel_OMP"/>
</dbReference>
<evidence type="ECO:0000259" key="3">
    <source>
        <dbReference type="Pfam" id="PF13505"/>
    </source>
</evidence>
<keyword evidence="5" id="KW-1185">Reference proteome</keyword>
<sequence>MKTFKRTGKSLARAAGIFVASTAVFASAQAQESGFYANIGASFATSNADQIELVETGAGLITIRAGYNLNRYLSVEAEGNITALTPDIDPTGVNGREGALNYSRGFAGYLVARYPVTESIELFARGGYHHTRIILRAEDLMQSATFDNVAYGGGASYNWGRNGIRVDYTILNVSRINQSTDNIDQRIIGLSFVRWF</sequence>